<dbReference type="PANTHER" id="PTHR43731:SF14">
    <property type="entry name" value="PRESENILIN-ASSOCIATED RHOMBOID-LIKE PROTEIN, MITOCHONDRIAL"/>
    <property type="match status" value="1"/>
</dbReference>
<dbReference type="CDD" id="cd19756">
    <property type="entry name" value="Bbox2"/>
    <property type="match status" value="1"/>
</dbReference>
<evidence type="ECO:0000256" key="4">
    <source>
        <dbReference type="ARBA" id="ARBA00022801"/>
    </source>
</evidence>
<dbReference type="RefSeq" id="WP_093612718.1">
    <property type="nucleotide sequence ID" value="NZ_FNFF01000008.1"/>
</dbReference>
<dbReference type="SUPFAM" id="SSF57845">
    <property type="entry name" value="B-box zinc-binding domain"/>
    <property type="match status" value="1"/>
</dbReference>
<keyword evidence="11" id="KW-1185">Reference proteome</keyword>
<feature type="transmembrane region" description="Helical" evidence="8">
    <location>
        <begin position="174"/>
        <end position="193"/>
    </location>
</feature>
<comment type="subcellular location">
    <subcellularLocation>
        <location evidence="1">Membrane</location>
        <topology evidence="1">Multi-pass membrane protein</topology>
    </subcellularLocation>
</comment>
<dbReference type="AlphaFoldDB" id="A0A1G9CSB7"/>
<dbReference type="Pfam" id="PF01694">
    <property type="entry name" value="Rhomboid"/>
    <property type="match status" value="1"/>
</dbReference>
<dbReference type="InterPro" id="IPR022764">
    <property type="entry name" value="Peptidase_S54_rhomboid_dom"/>
</dbReference>
<reference evidence="10 11" key="1">
    <citation type="submission" date="2016-10" db="EMBL/GenBank/DDBJ databases">
        <authorList>
            <person name="de Groot N.N."/>
        </authorList>
    </citation>
    <scope>NUCLEOTIDE SEQUENCE [LARGE SCALE GENOMIC DNA]</scope>
    <source>
        <strain evidence="10 11">CGMCC 4.5727</strain>
    </source>
</reference>
<feature type="transmembrane region" description="Helical" evidence="8">
    <location>
        <begin position="143"/>
        <end position="162"/>
    </location>
</feature>
<evidence type="ECO:0000313" key="11">
    <source>
        <dbReference type="Proteomes" id="UP000199155"/>
    </source>
</evidence>
<feature type="region of interest" description="Disordered" evidence="7">
    <location>
        <begin position="1"/>
        <end position="20"/>
    </location>
</feature>
<feature type="transmembrane region" description="Helical" evidence="8">
    <location>
        <begin position="273"/>
        <end position="292"/>
    </location>
</feature>
<dbReference type="PANTHER" id="PTHR43731">
    <property type="entry name" value="RHOMBOID PROTEASE"/>
    <property type="match status" value="1"/>
</dbReference>
<protein>
    <submittedName>
        <fullName evidence="10">Membrane associated serine protease, rhomboid family</fullName>
    </submittedName>
</protein>
<dbReference type="OrthoDB" id="9807874at2"/>
<dbReference type="STRING" id="417292.SAMN05421806_108280"/>
<sequence length="298" mass="31751">MDQVPGSPQQPQGAPGLPGCYRHPDRETGVTCTRCERPICPECMISASVGFQCPNCVREGSGTGHAASANQPRNLAGGVVVADTRLVTKILVILNLAVFLAIQVGGDRVVDALVLVGRAWDPALGEVIGVAEGEWYRLFTSMFAQQDLTHIAGNMLLLWLLGTHLEETLGRARYLALYLISGLAGDAMTYFLVAPNQPSLGASGAVFGLLGATVVLLRRQRQNLVPIAVLAVFLLIVPLYRSDIAWQAHVGGLIAGAIVAYGMLHAPRSHRALVQWGTCAVVLLMTVAVLLIRTSELT</sequence>
<proteinExistence type="inferred from homology"/>
<feature type="transmembrane region" description="Helical" evidence="8">
    <location>
        <begin position="224"/>
        <end position="240"/>
    </location>
</feature>
<evidence type="ECO:0000313" key="10">
    <source>
        <dbReference type="EMBL" id="SDK54611.1"/>
    </source>
</evidence>
<keyword evidence="4" id="KW-0378">Hydrolase</keyword>
<accession>A0A1G9CSB7</accession>
<dbReference type="InterPro" id="IPR050925">
    <property type="entry name" value="Rhomboid_protease_S54"/>
</dbReference>
<dbReference type="GO" id="GO:0006508">
    <property type="term" value="P:proteolysis"/>
    <property type="evidence" value="ECO:0007669"/>
    <property type="project" value="UniProtKB-KW"/>
</dbReference>
<feature type="transmembrane region" description="Helical" evidence="8">
    <location>
        <begin position="86"/>
        <end position="106"/>
    </location>
</feature>
<gene>
    <name evidence="10" type="ORF">SAMN05421806_108280</name>
</gene>
<dbReference type="Proteomes" id="UP000199155">
    <property type="component" value="Unassembled WGS sequence"/>
</dbReference>
<keyword evidence="3 8" id="KW-0812">Transmembrane</keyword>
<feature type="transmembrane region" description="Helical" evidence="8">
    <location>
        <begin position="199"/>
        <end position="217"/>
    </location>
</feature>
<dbReference type="Gene3D" id="1.20.1540.10">
    <property type="entry name" value="Rhomboid-like"/>
    <property type="match status" value="1"/>
</dbReference>
<keyword evidence="10" id="KW-0645">Protease</keyword>
<evidence type="ECO:0000256" key="2">
    <source>
        <dbReference type="ARBA" id="ARBA00009045"/>
    </source>
</evidence>
<dbReference type="SUPFAM" id="SSF144091">
    <property type="entry name" value="Rhomboid-like"/>
    <property type="match status" value="1"/>
</dbReference>
<dbReference type="EMBL" id="FNFF01000008">
    <property type="protein sequence ID" value="SDK54611.1"/>
    <property type="molecule type" value="Genomic_DNA"/>
</dbReference>
<evidence type="ECO:0000259" key="9">
    <source>
        <dbReference type="Pfam" id="PF01694"/>
    </source>
</evidence>
<evidence type="ECO:0000256" key="1">
    <source>
        <dbReference type="ARBA" id="ARBA00004141"/>
    </source>
</evidence>
<evidence type="ECO:0000256" key="5">
    <source>
        <dbReference type="ARBA" id="ARBA00022989"/>
    </source>
</evidence>
<evidence type="ECO:0000256" key="3">
    <source>
        <dbReference type="ARBA" id="ARBA00022692"/>
    </source>
</evidence>
<feature type="transmembrane region" description="Helical" evidence="8">
    <location>
        <begin position="246"/>
        <end position="264"/>
    </location>
</feature>
<evidence type="ECO:0000256" key="6">
    <source>
        <dbReference type="ARBA" id="ARBA00023136"/>
    </source>
</evidence>
<dbReference type="InterPro" id="IPR035952">
    <property type="entry name" value="Rhomboid-like_sf"/>
</dbReference>
<comment type="similarity">
    <text evidence="2">Belongs to the peptidase S54 family.</text>
</comment>
<keyword evidence="5 8" id="KW-1133">Transmembrane helix</keyword>
<feature type="compositionally biased region" description="Low complexity" evidence="7">
    <location>
        <begin position="1"/>
        <end position="19"/>
    </location>
</feature>
<evidence type="ECO:0000256" key="7">
    <source>
        <dbReference type="SAM" id="MobiDB-lite"/>
    </source>
</evidence>
<keyword evidence="6 8" id="KW-0472">Membrane</keyword>
<dbReference type="GO" id="GO:0016020">
    <property type="term" value="C:membrane"/>
    <property type="evidence" value="ECO:0007669"/>
    <property type="project" value="UniProtKB-SubCell"/>
</dbReference>
<feature type="domain" description="Peptidase S54 rhomboid" evidence="9">
    <location>
        <begin position="133"/>
        <end position="264"/>
    </location>
</feature>
<name>A0A1G9CSB7_9ACTN</name>
<dbReference type="GO" id="GO:0004252">
    <property type="term" value="F:serine-type endopeptidase activity"/>
    <property type="evidence" value="ECO:0007669"/>
    <property type="project" value="InterPro"/>
</dbReference>
<organism evidence="10 11">
    <name type="scientific">Streptomyces indicus</name>
    <dbReference type="NCBI Taxonomy" id="417292"/>
    <lineage>
        <taxon>Bacteria</taxon>
        <taxon>Bacillati</taxon>
        <taxon>Actinomycetota</taxon>
        <taxon>Actinomycetes</taxon>
        <taxon>Kitasatosporales</taxon>
        <taxon>Streptomycetaceae</taxon>
        <taxon>Streptomyces</taxon>
    </lineage>
</organism>
<evidence type="ECO:0000256" key="8">
    <source>
        <dbReference type="SAM" id="Phobius"/>
    </source>
</evidence>